<evidence type="ECO:0000313" key="2">
    <source>
        <dbReference type="Proteomes" id="UP001303222"/>
    </source>
</evidence>
<sequence length="247" mass="28064">MWLMSPPPLSGLVNVTTNWYRIRGSLLDERGSRERRESRRQKLPVGHPERERMFRERLAREGEGEIVVREKLRLEAQWKETRLMEAFQLPKWSADLVAEHLFTWLKKHDGSASKSLPVNQSQGLKDVAGMILHKTVLDVQFASAVFAKLELWKAWADNGGKRRSDMEALQGDGNVEEGRVPLFAFAHAAVLVALIKGASMAADVVALRGRCRWIFRSVCGCGGLCVWDKKRTATRGTIITIYSYRYP</sequence>
<reference evidence="1" key="2">
    <citation type="submission" date="2023-06" db="EMBL/GenBank/DDBJ databases">
        <authorList>
            <consortium name="Lawrence Berkeley National Laboratory"/>
            <person name="Mondo S.J."/>
            <person name="Hensen N."/>
            <person name="Bonometti L."/>
            <person name="Westerberg I."/>
            <person name="Brannstrom I.O."/>
            <person name="Guillou S."/>
            <person name="Cros-Aarteil S."/>
            <person name="Calhoun S."/>
            <person name="Haridas S."/>
            <person name="Kuo A."/>
            <person name="Pangilinan J."/>
            <person name="Riley R."/>
            <person name="Labutti K."/>
            <person name="Andreopoulos B."/>
            <person name="Lipzen A."/>
            <person name="Chen C."/>
            <person name="Yanf M."/>
            <person name="Daum C."/>
            <person name="Ng V."/>
            <person name="Clum A."/>
            <person name="Steindorff A."/>
            <person name="Ohm R."/>
            <person name="Martin F."/>
            <person name="Silar P."/>
            <person name="Natvig D."/>
            <person name="Lalanne C."/>
            <person name="Gautier V."/>
            <person name="Ament-Velasquez S.L."/>
            <person name="Kruys A."/>
            <person name="Hutchinson M.I."/>
            <person name="Powell A.J."/>
            <person name="Barry K."/>
            <person name="Miller A.N."/>
            <person name="Grigoriev I.V."/>
            <person name="Debuchy R."/>
            <person name="Gladieux P."/>
            <person name="Thoren M.H."/>
            <person name="Johannesson H."/>
        </authorList>
    </citation>
    <scope>NUCLEOTIDE SEQUENCE</scope>
    <source>
        <strain evidence="1">CBS 626.80</strain>
    </source>
</reference>
<dbReference type="Proteomes" id="UP001303222">
    <property type="component" value="Unassembled WGS sequence"/>
</dbReference>
<keyword evidence="2" id="KW-1185">Reference proteome</keyword>
<gene>
    <name evidence="1" type="ORF">QBC32DRAFT_28813</name>
</gene>
<reference evidence="1" key="1">
    <citation type="journal article" date="2023" name="Mol. Phylogenet. Evol.">
        <title>Genome-scale phylogeny and comparative genomics of the fungal order Sordariales.</title>
        <authorList>
            <person name="Hensen N."/>
            <person name="Bonometti L."/>
            <person name="Westerberg I."/>
            <person name="Brannstrom I.O."/>
            <person name="Guillou S."/>
            <person name="Cros-Aarteil S."/>
            <person name="Calhoun S."/>
            <person name="Haridas S."/>
            <person name="Kuo A."/>
            <person name="Mondo S."/>
            <person name="Pangilinan J."/>
            <person name="Riley R."/>
            <person name="LaButti K."/>
            <person name="Andreopoulos B."/>
            <person name="Lipzen A."/>
            <person name="Chen C."/>
            <person name="Yan M."/>
            <person name="Daum C."/>
            <person name="Ng V."/>
            <person name="Clum A."/>
            <person name="Steindorff A."/>
            <person name="Ohm R.A."/>
            <person name="Martin F."/>
            <person name="Silar P."/>
            <person name="Natvig D.O."/>
            <person name="Lalanne C."/>
            <person name="Gautier V."/>
            <person name="Ament-Velasquez S.L."/>
            <person name="Kruys A."/>
            <person name="Hutchinson M.I."/>
            <person name="Powell A.J."/>
            <person name="Barry K."/>
            <person name="Miller A.N."/>
            <person name="Grigoriev I.V."/>
            <person name="Debuchy R."/>
            <person name="Gladieux P."/>
            <person name="Hiltunen Thoren M."/>
            <person name="Johannesson H."/>
        </authorList>
    </citation>
    <scope>NUCLEOTIDE SEQUENCE</scope>
    <source>
        <strain evidence="1">CBS 626.80</strain>
    </source>
</reference>
<comment type="caution">
    <text evidence="1">The sequence shown here is derived from an EMBL/GenBank/DDBJ whole genome shotgun (WGS) entry which is preliminary data.</text>
</comment>
<dbReference type="AlphaFoldDB" id="A0AAN6P0S9"/>
<evidence type="ECO:0000313" key="1">
    <source>
        <dbReference type="EMBL" id="KAK3955615.1"/>
    </source>
</evidence>
<protein>
    <submittedName>
        <fullName evidence="1">Uncharacterized protein</fullName>
    </submittedName>
</protein>
<proteinExistence type="predicted"/>
<name>A0AAN6P0S9_9PEZI</name>
<organism evidence="1 2">
    <name type="scientific">Pseudoneurospora amorphoporcata</name>
    <dbReference type="NCBI Taxonomy" id="241081"/>
    <lineage>
        <taxon>Eukaryota</taxon>
        <taxon>Fungi</taxon>
        <taxon>Dikarya</taxon>
        <taxon>Ascomycota</taxon>
        <taxon>Pezizomycotina</taxon>
        <taxon>Sordariomycetes</taxon>
        <taxon>Sordariomycetidae</taxon>
        <taxon>Sordariales</taxon>
        <taxon>Sordariaceae</taxon>
        <taxon>Pseudoneurospora</taxon>
    </lineage>
</organism>
<accession>A0AAN6P0S9</accession>
<dbReference type="EMBL" id="MU859074">
    <property type="protein sequence ID" value="KAK3955615.1"/>
    <property type="molecule type" value="Genomic_DNA"/>
</dbReference>